<dbReference type="SUPFAM" id="SSF54909">
    <property type="entry name" value="Dimeric alpha+beta barrel"/>
    <property type="match status" value="1"/>
</dbReference>
<dbReference type="InterPro" id="IPR036388">
    <property type="entry name" value="WH-like_DNA-bd_sf"/>
</dbReference>
<keyword evidence="3" id="KW-1185">Reference proteome</keyword>
<reference evidence="2 3" key="1">
    <citation type="journal article" date="2018" name="BMC Genomics">
        <title>Whole genome sequencing and function prediction of 133 gut anaerobes isolated from chicken caecum in pure cultures.</title>
        <authorList>
            <person name="Medvecky M."/>
            <person name="Cejkova D."/>
            <person name="Polansky O."/>
            <person name="Karasova D."/>
            <person name="Kubasova T."/>
            <person name="Cizek A."/>
            <person name="Rychlik I."/>
        </authorList>
    </citation>
    <scope>NUCLEOTIDE SEQUENCE [LARGE SCALE GENOMIC DNA]</scope>
    <source>
        <strain evidence="2 3">An13</strain>
    </source>
</reference>
<dbReference type="PANTHER" id="PTHR30154:SF34">
    <property type="entry name" value="TRANSCRIPTIONAL REGULATOR AZLB"/>
    <property type="match status" value="1"/>
</dbReference>
<dbReference type="GO" id="GO:0043200">
    <property type="term" value="P:response to amino acid"/>
    <property type="evidence" value="ECO:0007669"/>
    <property type="project" value="TreeGrafter"/>
</dbReference>
<organism evidence="2 3">
    <name type="scientific">Massilimicrobiota timonensis</name>
    <dbReference type="NCBI Taxonomy" id="1776392"/>
    <lineage>
        <taxon>Bacteria</taxon>
        <taxon>Bacillati</taxon>
        <taxon>Bacillota</taxon>
        <taxon>Erysipelotrichia</taxon>
        <taxon>Erysipelotrichales</taxon>
        <taxon>Erysipelotrichaceae</taxon>
        <taxon>Massilimicrobiota</taxon>
    </lineage>
</organism>
<dbReference type="RefSeq" id="WP_087357061.1">
    <property type="nucleotide sequence ID" value="NZ_AP031415.1"/>
</dbReference>
<dbReference type="SMART" id="SM00344">
    <property type="entry name" value="HTH_ASNC"/>
    <property type="match status" value="1"/>
</dbReference>
<proteinExistence type="predicted"/>
<dbReference type="InterPro" id="IPR019887">
    <property type="entry name" value="Tscrpt_reg_AsnC/Lrp_C"/>
</dbReference>
<evidence type="ECO:0000259" key="1">
    <source>
        <dbReference type="Pfam" id="PF01037"/>
    </source>
</evidence>
<dbReference type="Gene3D" id="1.10.10.10">
    <property type="entry name" value="Winged helix-like DNA-binding domain superfamily/Winged helix DNA-binding domain"/>
    <property type="match status" value="1"/>
</dbReference>
<evidence type="ECO:0000313" key="2">
    <source>
        <dbReference type="EMBL" id="OUQ36253.1"/>
    </source>
</evidence>
<comment type="caution">
    <text evidence="2">The sequence shown here is derived from an EMBL/GenBank/DDBJ whole genome shotgun (WGS) entry which is preliminary data.</text>
</comment>
<dbReference type="AlphaFoldDB" id="A0A1Y4T5M1"/>
<dbReference type="Pfam" id="PF01037">
    <property type="entry name" value="AsnC_trans_reg"/>
    <property type="match status" value="1"/>
</dbReference>
<dbReference type="PANTHER" id="PTHR30154">
    <property type="entry name" value="LEUCINE-RESPONSIVE REGULATORY PROTEIN"/>
    <property type="match status" value="1"/>
</dbReference>
<dbReference type="InterPro" id="IPR011008">
    <property type="entry name" value="Dimeric_a/b-barrel"/>
</dbReference>
<name>A0A1Y4T5M1_9FIRM</name>
<dbReference type="GO" id="GO:0005829">
    <property type="term" value="C:cytosol"/>
    <property type="evidence" value="ECO:0007669"/>
    <property type="project" value="TreeGrafter"/>
</dbReference>
<dbReference type="InterPro" id="IPR019888">
    <property type="entry name" value="Tscrpt_reg_AsnC-like"/>
</dbReference>
<dbReference type="Gene3D" id="3.30.70.920">
    <property type="match status" value="1"/>
</dbReference>
<dbReference type="Proteomes" id="UP000195305">
    <property type="component" value="Unassembled WGS sequence"/>
</dbReference>
<protein>
    <submittedName>
        <fullName evidence="2">AsnC family transcriptional regulator</fullName>
    </submittedName>
</protein>
<sequence>MDEKLMLSLLQKNARMKITDLAAALDESKDDVIEKLTELEKKKVICGYHTIVNWDLTNTEIVTALIQVNASPEREYGYDRIASHIYKFDEVDTMYLLSGSFEFVCIVKGKTMQEVAHFVASKLACVDGVTGTSTYFVLKQYKNNGVVLIEDEDGKNDRLVVTP</sequence>
<dbReference type="GO" id="GO:0043565">
    <property type="term" value="F:sequence-specific DNA binding"/>
    <property type="evidence" value="ECO:0007669"/>
    <property type="project" value="TreeGrafter"/>
</dbReference>
<dbReference type="InterPro" id="IPR036390">
    <property type="entry name" value="WH_DNA-bd_sf"/>
</dbReference>
<accession>A0A1Y4T5M1</accession>
<gene>
    <name evidence="2" type="ORF">B5E75_01640</name>
</gene>
<feature type="domain" description="Transcription regulator AsnC/Lrp ligand binding" evidence="1">
    <location>
        <begin position="67"/>
        <end position="140"/>
    </location>
</feature>
<dbReference type="SUPFAM" id="SSF46785">
    <property type="entry name" value="Winged helix' DNA-binding domain"/>
    <property type="match status" value="1"/>
</dbReference>
<dbReference type="OrthoDB" id="66249at2"/>
<evidence type="ECO:0000313" key="3">
    <source>
        <dbReference type="Proteomes" id="UP000195305"/>
    </source>
</evidence>
<dbReference type="EMBL" id="NFLJ01000003">
    <property type="protein sequence ID" value="OUQ36253.1"/>
    <property type="molecule type" value="Genomic_DNA"/>
</dbReference>